<proteinExistence type="predicted"/>
<keyword evidence="2" id="KW-1133">Transmembrane helix</keyword>
<protein>
    <recommendedName>
        <fullName evidence="5">Pheromone alpha factor receptor</fullName>
    </recommendedName>
</protein>
<dbReference type="Proteomes" id="UP000799772">
    <property type="component" value="Unassembled WGS sequence"/>
</dbReference>
<feature type="transmembrane region" description="Helical" evidence="2">
    <location>
        <begin position="171"/>
        <end position="191"/>
    </location>
</feature>
<dbReference type="GO" id="GO:0000750">
    <property type="term" value="P:pheromone-dependent signal transduction involved in conjugation with cellular fusion"/>
    <property type="evidence" value="ECO:0007669"/>
    <property type="project" value="TreeGrafter"/>
</dbReference>
<feature type="compositionally biased region" description="Basic and acidic residues" evidence="1">
    <location>
        <begin position="307"/>
        <end position="319"/>
    </location>
</feature>
<evidence type="ECO:0008006" key="5">
    <source>
        <dbReference type="Google" id="ProtNLM"/>
    </source>
</evidence>
<keyword evidence="2" id="KW-0812">Transmembrane</keyword>
<dbReference type="Gene3D" id="1.10.287.920">
    <property type="entry name" value="Pheromone alpha factor receptor"/>
    <property type="match status" value="1"/>
</dbReference>
<dbReference type="PRINTS" id="PR00250">
    <property type="entry name" value="GPCRSTE2"/>
</dbReference>
<dbReference type="EMBL" id="ML978122">
    <property type="protein sequence ID" value="KAF2103508.1"/>
    <property type="molecule type" value="Genomic_DNA"/>
</dbReference>
<feature type="transmembrane region" description="Helical" evidence="2">
    <location>
        <begin position="128"/>
        <end position="151"/>
    </location>
</feature>
<dbReference type="GO" id="GO:0038038">
    <property type="term" value="C:G protein-coupled receptor homodimeric complex"/>
    <property type="evidence" value="ECO:0007669"/>
    <property type="project" value="TreeGrafter"/>
</dbReference>
<reference evidence="3" key="1">
    <citation type="journal article" date="2020" name="Stud. Mycol.">
        <title>101 Dothideomycetes genomes: a test case for predicting lifestyles and emergence of pathogens.</title>
        <authorList>
            <person name="Haridas S."/>
            <person name="Albert R."/>
            <person name="Binder M."/>
            <person name="Bloem J."/>
            <person name="Labutti K."/>
            <person name="Salamov A."/>
            <person name="Andreopoulos B."/>
            <person name="Baker S."/>
            <person name="Barry K."/>
            <person name="Bills G."/>
            <person name="Bluhm B."/>
            <person name="Cannon C."/>
            <person name="Castanera R."/>
            <person name="Culley D."/>
            <person name="Daum C."/>
            <person name="Ezra D."/>
            <person name="Gonzalez J."/>
            <person name="Henrissat B."/>
            <person name="Kuo A."/>
            <person name="Liang C."/>
            <person name="Lipzen A."/>
            <person name="Lutzoni F."/>
            <person name="Magnuson J."/>
            <person name="Mondo S."/>
            <person name="Nolan M."/>
            <person name="Ohm R."/>
            <person name="Pangilinan J."/>
            <person name="Park H.-J."/>
            <person name="Ramirez L."/>
            <person name="Alfaro M."/>
            <person name="Sun H."/>
            <person name="Tritt A."/>
            <person name="Yoshinaga Y."/>
            <person name="Zwiers L.-H."/>
            <person name="Turgeon B."/>
            <person name="Goodwin S."/>
            <person name="Spatafora J."/>
            <person name="Crous P."/>
            <person name="Grigoriev I."/>
        </authorList>
    </citation>
    <scope>NUCLEOTIDE SEQUENCE</scope>
    <source>
        <strain evidence="3">CBS 133067</strain>
    </source>
</reference>
<dbReference type="GO" id="GO:0004932">
    <property type="term" value="F:mating-type factor pheromone receptor activity"/>
    <property type="evidence" value="ECO:0007669"/>
    <property type="project" value="InterPro"/>
</dbReference>
<keyword evidence="4" id="KW-1185">Reference proteome</keyword>
<evidence type="ECO:0000313" key="4">
    <source>
        <dbReference type="Proteomes" id="UP000799772"/>
    </source>
</evidence>
<organism evidence="3 4">
    <name type="scientific">Rhizodiscina lignyota</name>
    <dbReference type="NCBI Taxonomy" id="1504668"/>
    <lineage>
        <taxon>Eukaryota</taxon>
        <taxon>Fungi</taxon>
        <taxon>Dikarya</taxon>
        <taxon>Ascomycota</taxon>
        <taxon>Pezizomycotina</taxon>
        <taxon>Dothideomycetes</taxon>
        <taxon>Pleosporomycetidae</taxon>
        <taxon>Aulographales</taxon>
        <taxon>Rhizodiscinaceae</taxon>
        <taxon>Rhizodiscina</taxon>
    </lineage>
</organism>
<evidence type="ECO:0000256" key="1">
    <source>
        <dbReference type="SAM" id="MobiDB-lite"/>
    </source>
</evidence>
<evidence type="ECO:0000256" key="2">
    <source>
        <dbReference type="SAM" id="Phobius"/>
    </source>
</evidence>
<name>A0A9P4IQI3_9PEZI</name>
<keyword evidence="2" id="KW-0472">Membrane</keyword>
<accession>A0A9P4IQI3</accession>
<gene>
    <name evidence="3" type="ORF">NA57DRAFT_64014</name>
</gene>
<dbReference type="PANTHER" id="PTHR28009">
    <property type="entry name" value="PHEROMONE ALPHA FACTOR RECEPTOR"/>
    <property type="match status" value="1"/>
</dbReference>
<dbReference type="PANTHER" id="PTHR28009:SF1">
    <property type="entry name" value="PHEROMONE ALPHA FACTOR RECEPTOR"/>
    <property type="match status" value="1"/>
</dbReference>
<feature type="transmembrane region" description="Helical" evidence="2">
    <location>
        <begin position="89"/>
        <end position="107"/>
    </location>
</feature>
<feature type="transmembrane region" description="Helical" evidence="2">
    <location>
        <begin position="46"/>
        <end position="69"/>
    </location>
</feature>
<dbReference type="Pfam" id="PF02116">
    <property type="entry name" value="STE2"/>
    <property type="match status" value="1"/>
</dbReference>
<sequence>MDDLVYYVYYGIRICINIGTQIGASALLLFILLLLSSAGKRRSTVFILNAVALLLNVVRSILGVCYYTGPFYHPYPYFSGDYSDIPTSAFGVSISANIFTLIVLVLVESSLIFQIRVASVTTRKVNRFWIMLVSICVAMVAIGFRFALTVVSARATLALQNTDDINWLPNATNITTTISICFFCAIFLFKLGFAILQRRSLGIHKFGPMQAIFIMGCQTLLIPALFSIFEYVGSDVELASQTLTTCTLFLPLSSMWASATLEQASTTRPAAKHNRFANPTHLPPTPMTGSTAVEMRSPVISPTKKSHGSEKDSDCKSLV</sequence>
<comment type="caution">
    <text evidence="3">The sequence shown here is derived from an EMBL/GenBank/DDBJ whole genome shotgun (WGS) entry which is preliminary data.</text>
</comment>
<evidence type="ECO:0000313" key="3">
    <source>
        <dbReference type="EMBL" id="KAF2103508.1"/>
    </source>
</evidence>
<dbReference type="InterPro" id="IPR027458">
    <property type="entry name" value="STE2_TM1-TM2_sf"/>
</dbReference>
<dbReference type="CDD" id="cd14939">
    <property type="entry name" value="7tmD_STE2"/>
    <property type="match status" value="1"/>
</dbReference>
<dbReference type="OrthoDB" id="5402633at2759"/>
<dbReference type="AlphaFoldDB" id="A0A9P4IQI3"/>
<feature type="transmembrane region" description="Helical" evidence="2">
    <location>
        <begin position="6"/>
        <end position="34"/>
    </location>
</feature>
<dbReference type="InterPro" id="IPR000366">
    <property type="entry name" value="GPCR_STE2"/>
</dbReference>
<feature type="region of interest" description="Disordered" evidence="1">
    <location>
        <begin position="267"/>
        <end position="319"/>
    </location>
</feature>